<reference evidence="10 11" key="1">
    <citation type="submission" date="2019-08" db="EMBL/GenBank/DDBJ databases">
        <title>The genome of the soybean aphid Biotype 1, its phylome, world population structure and adaptation to the North American continent.</title>
        <authorList>
            <person name="Giordano R."/>
            <person name="Donthu R.K."/>
            <person name="Hernandez A.G."/>
            <person name="Wright C.L."/>
            <person name="Zimin A.V."/>
        </authorList>
    </citation>
    <scope>NUCLEOTIDE SEQUENCE [LARGE SCALE GENOMIC DNA]</scope>
    <source>
        <tissue evidence="10">Whole aphids</tissue>
    </source>
</reference>
<dbReference type="GO" id="GO:0005737">
    <property type="term" value="C:cytoplasm"/>
    <property type="evidence" value="ECO:0007669"/>
    <property type="project" value="TreeGrafter"/>
</dbReference>
<dbReference type="Pfam" id="PF13855">
    <property type="entry name" value="LRR_8"/>
    <property type="match status" value="1"/>
</dbReference>
<comment type="caution">
    <text evidence="10">The sequence shown here is derived from an EMBL/GenBank/DDBJ whole genome shotgun (WGS) entry which is preliminary data.</text>
</comment>
<evidence type="ECO:0000256" key="2">
    <source>
        <dbReference type="ARBA" id="ARBA00022475"/>
    </source>
</evidence>
<feature type="transmembrane region" description="Helical" evidence="9">
    <location>
        <begin position="256"/>
        <end position="282"/>
    </location>
</feature>
<name>A0A6G0TD28_APHGL</name>
<feature type="transmembrane region" description="Helical" evidence="9">
    <location>
        <begin position="516"/>
        <end position="537"/>
    </location>
</feature>
<dbReference type="InterPro" id="IPR013604">
    <property type="entry name" value="7TM_chemorcpt"/>
</dbReference>
<dbReference type="OrthoDB" id="6614977at2759"/>
<evidence type="ECO:0000256" key="3">
    <source>
        <dbReference type="ARBA" id="ARBA00022614"/>
    </source>
</evidence>
<evidence type="ECO:0000256" key="1">
    <source>
        <dbReference type="ARBA" id="ARBA00004651"/>
    </source>
</evidence>
<keyword evidence="5" id="KW-0677">Repeat</keyword>
<evidence type="ECO:0000256" key="5">
    <source>
        <dbReference type="ARBA" id="ARBA00022737"/>
    </source>
</evidence>
<feature type="transmembrane region" description="Helical" evidence="9">
    <location>
        <begin position="58"/>
        <end position="79"/>
    </location>
</feature>
<feature type="transmembrane region" description="Helical" evidence="9">
    <location>
        <begin position="437"/>
        <end position="458"/>
    </location>
</feature>
<dbReference type="SMART" id="SM00369">
    <property type="entry name" value="LRR_TYP"/>
    <property type="match status" value="3"/>
</dbReference>
<accession>A0A6G0TD28</accession>
<keyword evidence="8" id="KW-0175">Coiled coil</keyword>
<dbReference type="InterPro" id="IPR003591">
    <property type="entry name" value="Leu-rich_rpt_typical-subtyp"/>
</dbReference>
<dbReference type="GO" id="GO:0050909">
    <property type="term" value="P:sensory perception of taste"/>
    <property type="evidence" value="ECO:0007669"/>
    <property type="project" value="InterPro"/>
</dbReference>
<organism evidence="10 11">
    <name type="scientific">Aphis glycines</name>
    <name type="common">Soybean aphid</name>
    <dbReference type="NCBI Taxonomy" id="307491"/>
    <lineage>
        <taxon>Eukaryota</taxon>
        <taxon>Metazoa</taxon>
        <taxon>Ecdysozoa</taxon>
        <taxon>Arthropoda</taxon>
        <taxon>Hexapoda</taxon>
        <taxon>Insecta</taxon>
        <taxon>Pterygota</taxon>
        <taxon>Neoptera</taxon>
        <taxon>Paraneoptera</taxon>
        <taxon>Hemiptera</taxon>
        <taxon>Sternorrhyncha</taxon>
        <taxon>Aphidomorpha</taxon>
        <taxon>Aphidoidea</taxon>
        <taxon>Aphididae</taxon>
        <taxon>Aphidini</taxon>
        <taxon>Aphis</taxon>
        <taxon>Aphis</taxon>
    </lineage>
</organism>
<evidence type="ECO:0000256" key="6">
    <source>
        <dbReference type="ARBA" id="ARBA00022989"/>
    </source>
</evidence>
<dbReference type="Pfam" id="PF08395">
    <property type="entry name" value="7tm_7"/>
    <property type="match status" value="1"/>
</dbReference>
<feature type="transmembrane region" description="Helical" evidence="9">
    <location>
        <begin position="294"/>
        <end position="314"/>
    </location>
</feature>
<dbReference type="PANTHER" id="PTHR48051:SF35">
    <property type="entry name" value="LEUCINE-RICH REPEAT-CONTAINING PROTEIN 27"/>
    <property type="match status" value="1"/>
</dbReference>
<keyword evidence="3" id="KW-0433">Leucine-rich repeat</keyword>
<feature type="transmembrane region" description="Helical" evidence="9">
    <location>
        <begin position="113"/>
        <end position="136"/>
    </location>
</feature>
<evidence type="ECO:0000256" key="7">
    <source>
        <dbReference type="ARBA" id="ARBA00023136"/>
    </source>
</evidence>
<dbReference type="SUPFAM" id="SSF52075">
    <property type="entry name" value="Outer arm dynein light chain 1"/>
    <property type="match status" value="1"/>
</dbReference>
<evidence type="ECO:0000256" key="4">
    <source>
        <dbReference type="ARBA" id="ARBA00022692"/>
    </source>
</evidence>
<protein>
    <recommendedName>
        <fullName evidence="12">Gustatory receptor</fullName>
    </recommendedName>
</protein>
<feature type="transmembrane region" description="Helical" evidence="9">
    <location>
        <begin position="148"/>
        <end position="176"/>
    </location>
</feature>
<comment type="subcellular location">
    <subcellularLocation>
        <location evidence="1">Cell membrane</location>
        <topology evidence="1">Multi-pass membrane protein</topology>
    </subcellularLocation>
</comment>
<dbReference type="GO" id="GO:0005886">
    <property type="term" value="C:plasma membrane"/>
    <property type="evidence" value="ECO:0007669"/>
    <property type="project" value="UniProtKB-SubCell"/>
</dbReference>
<evidence type="ECO:0000313" key="11">
    <source>
        <dbReference type="Proteomes" id="UP000475862"/>
    </source>
</evidence>
<dbReference type="InterPro" id="IPR001611">
    <property type="entry name" value="Leu-rich_rpt"/>
</dbReference>
<keyword evidence="4 9" id="KW-0812">Transmembrane</keyword>
<evidence type="ECO:0000256" key="9">
    <source>
        <dbReference type="SAM" id="Phobius"/>
    </source>
</evidence>
<evidence type="ECO:0008006" key="12">
    <source>
        <dbReference type="Google" id="ProtNLM"/>
    </source>
</evidence>
<evidence type="ECO:0000256" key="8">
    <source>
        <dbReference type="SAM" id="Coils"/>
    </source>
</evidence>
<keyword evidence="11" id="KW-1185">Reference proteome</keyword>
<feature type="transmembrane region" description="Helical" evidence="9">
    <location>
        <begin position="699"/>
        <end position="718"/>
    </location>
</feature>
<feature type="transmembrane region" description="Helical" evidence="9">
    <location>
        <begin position="667"/>
        <end position="693"/>
    </location>
</feature>
<keyword evidence="6 9" id="KW-1133">Transmembrane helix</keyword>
<dbReference type="Proteomes" id="UP000475862">
    <property type="component" value="Unassembled WGS sequence"/>
</dbReference>
<gene>
    <name evidence="10" type="ORF">AGLY_011164</name>
</gene>
<dbReference type="InterPro" id="IPR050216">
    <property type="entry name" value="LRR_domain-containing"/>
</dbReference>
<feature type="transmembrane region" description="Helical" evidence="9">
    <location>
        <begin position="26"/>
        <end position="46"/>
    </location>
</feature>
<keyword evidence="7 9" id="KW-0472">Membrane</keyword>
<feature type="transmembrane region" description="Helical" evidence="9">
    <location>
        <begin position="409"/>
        <end position="425"/>
    </location>
</feature>
<dbReference type="EMBL" id="VYZN01000042">
    <property type="protein sequence ID" value="KAE9530702.1"/>
    <property type="molecule type" value="Genomic_DNA"/>
</dbReference>
<dbReference type="PANTHER" id="PTHR48051">
    <property type="match status" value="1"/>
</dbReference>
<dbReference type="AlphaFoldDB" id="A0A6G0TD28"/>
<dbReference type="Gene3D" id="3.80.10.10">
    <property type="entry name" value="Ribonuclease Inhibitor"/>
    <property type="match status" value="1"/>
</dbReference>
<dbReference type="InterPro" id="IPR032675">
    <property type="entry name" value="LRR_dom_sf"/>
</dbReference>
<keyword evidence="2" id="KW-1003">Cell membrane</keyword>
<sequence>MWLVQSFWKLCGLFNVDLTYNKFQNVYSVLLIVTCVYNFITASNALCKLDHWCDVFSTAMIGMYTRVLASTTLLSRIAIMAQSKQSLLKYKETIKAFEIYSPTSSTQHKNYKIFSFAVVFVCLSIILPINISRLYYLYQNESSDVSLLIYYLFIYIQNLSMCCIETQFVTQCFIIYTRFRGINDDLKKLRNENVNYAKYPFILGSSATMWKDYKKSFQCVRYDKDFYRPRLISHPMANAVEILRIKHWLTRQAVDILNNLLGIQMGLSVFLLWVMALFDIYYEIFHNSPSKLLVYGWLFQYSLRLFMIILVAHYTTKQAIKSKSIILDTNNQMLDNSTKEELLLFVNQIRHQSIAFTACDFFTLNTQIIKSAIAAGTTYLFKFLQNLSKKRKFATFEVQILTKIRQNHEYLQIILMFGVFPANALDGNRNSSTSLPIVSTVLLSASCVYVLFVGPAVVCRIGDKCSSESIRILKEMYPNIANVTSMLARIALLYSVTGDAGVLRDVCADDGGRGRYRVFTAAAVCSCLLLVVPVNMLRLWMLWTPGGDGMALVEGIVFYAFLYVQNVTMCCSETQFVEQCFLLYCKLKTVNNDVVELGQSVGLARFSKHSRCTASAAAANAAATPDASDVAVAEEELQDAPDGVAATADAVETLRIRHWLLREAIGCLNNVFGVQLGMSVCAVCVMSFFDIYYETFHVMGKYAMSGLIVYCWMLHYALRYMGIILMSHYTTKQAIYTKTLIANLKNFCCGFNLSCHFDTIPDKHEKLYVVSEINIMTIPESLIQEIGCFVRYLYLDNNMIRTLPDELFTGCTNLMWLDLRCNRIRRLPDGVQGHQNLQVLLLGKNDLKRLPLTLGSLPKLRELHVAGNPLDCLTRDMVKKGSKYLIRFLQEKWKNDQNITETIQQNETNLIKIIDDKIQKQNKNNKKIMNTSKTKLMERYSWPMIFLTNWSSDRLVTDRDIRMKELERLYLEKQKIILEKQERILQSYKNEETLKIWREKAKQLQYFENLSKLKNYRGLEVPFGVNKEYSKMISRQAYKKECVENIKSKNAVKPAIIKPFDFDLEMSDVYKMLLSLTPNDEENTNSDKNNNSKISNIDWEIQKLHDIQKRIAHLKTRII</sequence>
<evidence type="ECO:0000313" key="10">
    <source>
        <dbReference type="EMBL" id="KAE9530702.1"/>
    </source>
</evidence>
<proteinExistence type="predicted"/>
<feature type="coiled-coil region" evidence="8">
    <location>
        <begin position="963"/>
        <end position="991"/>
    </location>
</feature>